<feature type="domain" description="Transposase IS204/IS1001/IS1096/IS1165 helix-turn-helix" evidence="1">
    <location>
        <begin position="87"/>
        <end position="136"/>
    </location>
</feature>
<dbReference type="Proteomes" id="UP001576780">
    <property type="component" value="Unassembled WGS sequence"/>
</dbReference>
<name>A0ABV4WGN4_9CYAN</name>
<dbReference type="Pfam" id="PF13542">
    <property type="entry name" value="HTH_Tnp_ISL3"/>
    <property type="match status" value="1"/>
</dbReference>
<proteinExistence type="predicted"/>
<reference evidence="3 4" key="1">
    <citation type="submission" date="2024-09" db="EMBL/GenBank/DDBJ databases">
        <title>Floridaenema gen nov. (Aerosakkonemataceae, Aerosakkonematales ord. nov., Cyanobacteria) from benthic tropical and subtropical fresh waters, with the description of four new species.</title>
        <authorList>
            <person name="Moretto J.A."/>
            <person name="Berthold D.E."/>
            <person name="Lefler F.W."/>
            <person name="Huang I.-S."/>
            <person name="Laughinghouse H. IV."/>
        </authorList>
    </citation>
    <scope>NUCLEOTIDE SEQUENCE [LARGE SCALE GENOMIC DNA]</scope>
    <source>
        <strain evidence="3 4">BLCC-F167</strain>
    </source>
</reference>
<sequence>MTSLLDNLLDLAETTVEGYQEVEGYVCLHLKLLNRGTYCPHCNYYTAELHQTTQILVRDLSSFGKPVYLRVPRRRFYCPKCQRYSTEKIEFLAERRNYTKRYEQHIYERVLSSNVAEISRIEYLSCAEVEGIFRRISSEKKKTGDK</sequence>
<evidence type="ECO:0000313" key="4">
    <source>
        <dbReference type="Proteomes" id="UP001576780"/>
    </source>
</evidence>
<keyword evidence="4" id="KW-1185">Reference proteome</keyword>
<dbReference type="EMBL" id="JBHFNT010000056">
    <property type="protein sequence ID" value="MFB2834210.1"/>
    <property type="molecule type" value="Genomic_DNA"/>
</dbReference>
<feature type="domain" description="Transposase IS204/IS1001/IS1096/IS1165 zinc-finger" evidence="2">
    <location>
        <begin position="38"/>
        <end position="81"/>
    </location>
</feature>
<dbReference type="InterPro" id="IPR032877">
    <property type="entry name" value="Transposase_HTH"/>
</dbReference>
<comment type="caution">
    <text evidence="3">The sequence shown here is derived from an EMBL/GenBank/DDBJ whole genome shotgun (WGS) entry which is preliminary data.</text>
</comment>
<protein>
    <submittedName>
        <fullName evidence="3">Transposase family protein</fullName>
    </submittedName>
</protein>
<organism evidence="3 4">
    <name type="scientific">Floridaenema evergladense BLCC-F167</name>
    <dbReference type="NCBI Taxonomy" id="3153639"/>
    <lineage>
        <taxon>Bacteria</taxon>
        <taxon>Bacillati</taxon>
        <taxon>Cyanobacteriota</taxon>
        <taxon>Cyanophyceae</taxon>
        <taxon>Oscillatoriophycideae</taxon>
        <taxon>Aerosakkonematales</taxon>
        <taxon>Aerosakkonemataceae</taxon>
        <taxon>Floridanema</taxon>
        <taxon>Floridanema evergladense</taxon>
    </lineage>
</organism>
<evidence type="ECO:0000259" key="2">
    <source>
        <dbReference type="Pfam" id="PF14690"/>
    </source>
</evidence>
<dbReference type="InterPro" id="IPR029261">
    <property type="entry name" value="Transposase_Znf"/>
</dbReference>
<accession>A0ABV4WGN4</accession>
<gene>
    <name evidence="3" type="ORF">ACE1CA_06715</name>
</gene>
<dbReference type="Pfam" id="PF14690">
    <property type="entry name" value="Zn_ribbon_ISL3"/>
    <property type="match status" value="1"/>
</dbReference>
<evidence type="ECO:0000313" key="3">
    <source>
        <dbReference type="EMBL" id="MFB2834210.1"/>
    </source>
</evidence>
<dbReference type="RefSeq" id="WP_413276652.1">
    <property type="nucleotide sequence ID" value="NZ_JBHFNT010000056.1"/>
</dbReference>
<evidence type="ECO:0000259" key="1">
    <source>
        <dbReference type="Pfam" id="PF13542"/>
    </source>
</evidence>